<proteinExistence type="inferred from homology"/>
<protein>
    <submittedName>
        <fullName evidence="2">Methylmalonyl Co-A mutase-associated GTPase MeaB</fullName>
        <ecNumber evidence="2">3.6.5.-</ecNumber>
    </submittedName>
</protein>
<evidence type="ECO:0000313" key="3">
    <source>
        <dbReference type="Proteomes" id="UP001300692"/>
    </source>
</evidence>
<dbReference type="EMBL" id="JAOYOD010000001">
    <property type="protein sequence ID" value="MCV9385755.1"/>
    <property type="molecule type" value="Genomic_DNA"/>
</dbReference>
<dbReference type="Proteomes" id="UP001300692">
    <property type="component" value="Unassembled WGS sequence"/>
</dbReference>
<dbReference type="RefSeq" id="WP_264136538.1">
    <property type="nucleotide sequence ID" value="NZ_JAOYOD010000001.1"/>
</dbReference>
<dbReference type="NCBIfam" id="TIGR00750">
    <property type="entry name" value="lao"/>
    <property type="match status" value="1"/>
</dbReference>
<keyword evidence="2" id="KW-0378">Hydrolase</keyword>
<dbReference type="SUPFAM" id="SSF52540">
    <property type="entry name" value="P-loop containing nucleoside triphosphate hydrolases"/>
    <property type="match status" value="1"/>
</dbReference>
<comment type="caution">
    <text evidence="2">The sequence shown here is derived from an EMBL/GenBank/DDBJ whole genome shotgun (WGS) entry which is preliminary data.</text>
</comment>
<sequence>MRREKFEYYRDGLLAGDRNVLSKSISIIESQSEEDHQLAMRILSSLPAQESIRIGISGAPGVGKSTFIEAFGQTLIEDKHKLAVLAIDPSSPFGGGSILGDKTRMSELSRLKDVYIRPSASLNHVGGTGAKTYQTMLLCEAAGFDRIIIETVGVGQTEAVARQMVDFFLLLAQPASGDELQGIKKGIMEHVDGIVVNKADNNLIKEAKRTQMELREALHYLSTEESPKVLTCSSTEGAGMKEIKEWILDFCGERKENGGFAQRRKEQSEAVLVGLMQNSLMKFISSQQPVKDQQSLKLNELKANKLNLIQALDQFERWLQNQSLSD</sequence>
<dbReference type="GO" id="GO:0016787">
    <property type="term" value="F:hydrolase activity"/>
    <property type="evidence" value="ECO:0007669"/>
    <property type="project" value="UniProtKB-KW"/>
</dbReference>
<accession>A0ABT3CQK5</accession>
<evidence type="ECO:0000313" key="2">
    <source>
        <dbReference type="EMBL" id="MCV9385755.1"/>
    </source>
</evidence>
<keyword evidence="3" id="KW-1185">Reference proteome</keyword>
<dbReference type="InterPro" id="IPR005129">
    <property type="entry name" value="GTPase_ArgK"/>
</dbReference>
<dbReference type="CDD" id="cd03114">
    <property type="entry name" value="MMAA-like"/>
    <property type="match status" value="1"/>
</dbReference>
<dbReference type="EC" id="3.6.5.-" evidence="2"/>
<dbReference type="Pfam" id="PF03308">
    <property type="entry name" value="MeaB"/>
    <property type="match status" value="1"/>
</dbReference>
<organism evidence="2 3">
    <name type="scientific">Reichenbachiella ulvae</name>
    <dbReference type="NCBI Taxonomy" id="2980104"/>
    <lineage>
        <taxon>Bacteria</taxon>
        <taxon>Pseudomonadati</taxon>
        <taxon>Bacteroidota</taxon>
        <taxon>Cytophagia</taxon>
        <taxon>Cytophagales</taxon>
        <taxon>Reichenbachiellaceae</taxon>
        <taxon>Reichenbachiella</taxon>
    </lineage>
</organism>
<name>A0ABT3CQK5_9BACT</name>
<dbReference type="NCBIfam" id="NF006958">
    <property type="entry name" value="PRK09435.1"/>
    <property type="match status" value="1"/>
</dbReference>
<reference evidence="2 3" key="1">
    <citation type="submission" date="2022-10" db="EMBL/GenBank/DDBJ databases">
        <title>Comparative genomics and taxonomic characterization of three novel marine species of genus Reichenbachiella exhibiting antioxidant and polysaccharide degradation activities.</title>
        <authorList>
            <person name="Muhammad N."/>
            <person name="Lee Y.-J."/>
            <person name="Ko J."/>
            <person name="Kim S.-G."/>
        </authorList>
    </citation>
    <scope>NUCLEOTIDE SEQUENCE [LARGE SCALE GENOMIC DNA]</scope>
    <source>
        <strain evidence="2 3">ABR2-5</strain>
    </source>
</reference>
<dbReference type="InterPro" id="IPR027417">
    <property type="entry name" value="P-loop_NTPase"/>
</dbReference>
<evidence type="ECO:0000256" key="1">
    <source>
        <dbReference type="ARBA" id="ARBA00009625"/>
    </source>
</evidence>
<gene>
    <name evidence="2" type="primary">meaB</name>
    <name evidence="2" type="ORF">N7U62_03730</name>
</gene>
<dbReference type="Gene3D" id="3.40.50.300">
    <property type="entry name" value="P-loop containing nucleotide triphosphate hydrolases"/>
    <property type="match status" value="1"/>
</dbReference>
<dbReference type="PANTHER" id="PTHR23408">
    <property type="entry name" value="METHYLMALONYL-COA MUTASE"/>
    <property type="match status" value="1"/>
</dbReference>
<dbReference type="Gene3D" id="1.20.5.170">
    <property type="match status" value="1"/>
</dbReference>
<comment type="similarity">
    <text evidence="1">Belongs to the SIMIBI class G3E GTPase family. ArgK/MeaB subfamily.</text>
</comment>
<dbReference type="PANTHER" id="PTHR23408:SF3">
    <property type="entry name" value="METHYLMALONIC ACIDURIA TYPE A PROTEIN, MITOCHONDRIAL"/>
    <property type="match status" value="1"/>
</dbReference>